<evidence type="ECO:0000313" key="2">
    <source>
        <dbReference type="Proteomes" id="UP001234585"/>
    </source>
</evidence>
<dbReference type="EMBL" id="CP132307">
    <property type="protein sequence ID" value="WLS01148.1"/>
    <property type="molecule type" value="Genomic_DNA"/>
</dbReference>
<evidence type="ECO:0000313" key="1">
    <source>
        <dbReference type="EMBL" id="WLS01148.1"/>
    </source>
</evidence>
<dbReference type="RefSeq" id="WP_306041456.1">
    <property type="nucleotide sequence ID" value="NZ_CP132307.1"/>
</dbReference>
<dbReference type="Proteomes" id="UP001234585">
    <property type="component" value="Plasmid unnamed5"/>
</dbReference>
<keyword evidence="1" id="KW-0614">Plasmid</keyword>
<accession>A0AA50HAB1</accession>
<keyword evidence="2" id="KW-1185">Reference proteome</keyword>
<protein>
    <submittedName>
        <fullName evidence="1">Uncharacterized protein</fullName>
    </submittedName>
</protein>
<sequence length="59" mass="6683">MKIESAERPEPEFDKAVAAEVARLKTEGYSKAYICERSFEIEDAIQRRVACNAQQGDFS</sequence>
<name>A0AA50HAB1_9HYPH</name>
<organism evidence="1 2">
    <name type="scientific">Shinella sumterensis</name>
    <dbReference type="NCBI Taxonomy" id="1967501"/>
    <lineage>
        <taxon>Bacteria</taxon>
        <taxon>Pseudomonadati</taxon>
        <taxon>Pseudomonadota</taxon>
        <taxon>Alphaproteobacteria</taxon>
        <taxon>Hyphomicrobiales</taxon>
        <taxon>Rhizobiaceae</taxon>
        <taxon>Shinella</taxon>
    </lineage>
</organism>
<proteinExistence type="predicted"/>
<reference evidence="1 2" key="1">
    <citation type="submission" date="2023-08" db="EMBL/GenBank/DDBJ databases">
        <title>Pathogen: clinical or host-associated sample.</title>
        <authorList>
            <person name="Hergert J."/>
            <person name="Casey R."/>
            <person name="Wagner J."/>
            <person name="Young E.L."/>
            <person name="Oakeson K.F."/>
        </authorList>
    </citation>
    <scope>NUCLEOTIDE SEQUENCE [LARGE SCALE GENOMIC DNA]</scope>
    <source>
        <strain evidence="1 2">1760953</strain>
        <plasmid evidence="1 2">unnamed5</plasmid>
    </source>
</reference>
<gene>
    <name evidence="1" type="ORF">Q9313_27605</name>
</gene>
<dbReference type="AlphaFoldDB" id="A0AA50HAB1"/>
<geneLocation type="plasmid" evidence="1 2">
    <name>unnamed5</name>
</geneLocation>